<accession>A0AAD6WW26</accession>
<dbReference type="AlphaFoldDB" id="A0AAD6WW26"/>
<gene>
    <name evidence="1" type="ORF">C8F04DRAFT_1187554</name>
</gene>
<reference evidence="1" key="1">
    <citation type="submission" date="2023-03" db="EMBL/GenBank/DDBJ databases">
        <title>Massive genome expansion in bonnet fungi (Mycena s.s.) driven by repeated elements and novel gene families across ecological guilds.</title>
        <authorList>
            <consortium name="Lawrence Berkeley National Laboratory"/>
            <person name="Harder C.B."/>
            <person name="Miyauchi S."/>
            <person name="Viragh M."/>
            <person name="Kuo A."/>
            <person name="Thoen E."/>
            <person name="Andreopoulos B."/>
            <person name="Lu D."/>
            <person name="Skrede I."/>
            <person name="Drula E."/>
            <person name="Henrissat B."/>
            <person name="Morin E."/>
            <person name="Kohler A."/>
            <person name="Barry K."/>
            <person name="LaButti K."/>
            <person name="Morin E."/>
            <person name="Salamov A."/>
            <person name="Lipzen A."/>
            <person name="Mereny Z."/>
            <person name="Hegedus B."/>
            <person name="Baldrian P."/>
            <person name="Stursova M."/>
            <person name="Weitz H."/>
            <person name="Taylor A."/>
            <person name="Grigoriev I.V."/>
            <person name="Nagy L.G."/>
            <person name="Martin F."/>
            <person name="Kauserud H."/>
        </authorList>
    </citation>
    <scope>NUCLEOTIDE SEQUENCE</scope>
    <source>
        <strain evidence="1">CBHHK200</strain>
    </source>
</reference>
<protein>
    <submittedName>
        <fullName evidence="1">Uncharacterized protein</fullName>
    </submittedName>
</protein>
<sequence length="180" mass="18353">MPRRGAAGLLGMQRGCLSCLNESRDWEGCSKGGDMRQGDGNMVGGSKPATWRFPGRAGQVAAAGGYRGWRRARGCVAGRGCQPVLCGAAGSKCQRKGGRGAAAEPAAGACGGGHELAQDGVAYRATAGAYDDGMKLRRPVKASSTNLPASAEGGIKGGYKNDFSNFGQKGTLPTLEVVSQ</sequence>
<evidence type="ECO:0000313" key="1">
    <source>
        <dbReference type="EMBL" id="KAJ7029528.1"/>
    </source>
</evidence>
<dbReference type="EMBL" id="JARJCM010000100">
    <property type="protein sequence ID" value="KAJ7029528.1"/>
    <property type="molecule type" value="Genomic_DNA"/>
</dbReference>
<evidence type="ECO:0000313" key="2">
    <source>
        <dbReference type="Proteomes" id="UP001218188"/>
    </source>
</evidence>
<organism evidence="1 2">
    <name type="scientific">Mycena alexandri</name>
    <dbReference type="NCBI Taxonomy" id="1745969"/>
    <lineage>
        <taxon>Eukaryota</taxon>
        <taxon>Fungi</taxon>
        <taxon>Dikarya</taxon>
        <taxon>Basidiomycota</taxon>
        <taxon>Agaricomycotina</taxon>
        <taxon>Agaricomycetes</taxon>
        <taxon>Agaricomycetidae</taxon>
        <taxon>Agaricales</taxon>
        <taxon>Marasmiineae</taxon>
        <taxon>Mycenaceae</taxon>
        <taxon>Mycena</taxon>
    </lineage>
</organism>
<keyword evidence="2" id="KW-1185">Reference proteome</keyword>
<comment type="caution">
    <text evidence="1">The sequence shown here is derived from an EMBL/GenBank/DDBJ whole genome shotgun (WGS) entry which is preliminary data.</text>
</comment>
<proteinExistence type="predicted"/>
<name>A0AAD6WW26_9AGAR</name>
<dbReference type="Proteomes" id="UP001218188">
    <property type="component" value="Unassembled WGS sequence"/>
</dbReference>